<evidence type="ECO:0000313" key="1">
    <source>
        <dbReference type="EMBL" id="KEI69961.1"/>
    </source>
</evidence>
<dbReference type="EMBL" id="JOJP01000001">
    <property type="protein sequence ID" value="KEI69961.1"/>
    <property type="molecule type" value="Genomic_DNA"/>
</dbReference>
<sequence length="330" mass="34623">MGIPKGQDIHIVFATSPDNMTQCFKDQGALHKTGGINQVLMLQYLKNHISGTLLDGHVFAVPMPVDSNTSIADVDMAIAHLDSQLAKGSRVMTLENEDCSPGKYDYAYGLSQGKPKFTRHVIDHIQNGLAKLDHKYAAGAAAAAPSPVTSYSSGAAARASSGPSVLPVFPAGPRPGAAAAFGASASMVATTPSPSKGLTADHLKILDVNGKVDPTASAEAVKLLKDVIKQDMMEIVPAKDIASIPASPSACSILDSPPYNQAPEGVIIRYKNGVGKDFQLISVEEIVEELKANHKFVCRHSRQDILKMGPTGAAVSCVGQAKTGNCPLEK</sequence>
<reference evidence="1 2" key="1">
    <citation type="submission" date="2014-06" db="EMBL/GenBank/DDBJ databases">
        <title>Whole Genome Sequences of Three Symbiotic Endozoicomonas Bacteria.</title>
        <authorList>
            <person name="Neave M.J."/>
            <person name="Apprill A."/>
            <person name="Voolstra C.R."/>
        </authorList>
    </citation>
    <scope>NUCLEOTIDE SEQUENCE [LARGE SCALE GENOMIC DNA]</scope>
    <source>
        <strain evidence="1 2">DSM 22380</strain>
    </source>
</reference>
<proteinExistence type="predicted"/>
<keyword evidence="2" id="KW-1185">Reference proteome</keyword>
<gene>
    <name evidence="1" type="ORF">GV64_03660</name>
</gene>
<name>A0A081K735_9GAMM</name>
<organism evidence="1 2">
    <name type="scientific">Endozoicomonas elysicola</name>
    <dbReference type="NCBI Taxonomy" id="305900"/>
    <lineage>
        <taxon>Bacteria</taxon>
        <taxon>Pseudomonadati</taxon>
        <taxon>Pseudomonadota</taxon>
        <taxon>Gammaproteobacteria</taxon>
        <taxon>Oceanospirillales</taxon>
        <taxon>Endozoicomonadaceae</taxon>
        <taxon>Endozoicomonas</taxon>
    </lineage>
</organism>
<dbReference type="AlphaFoldDB" id="A0A081K735"/>
<comment type="caution">
    <text evidence="1">The sequence shown here is derived from an EMBL/GenBank/DDBJ whole genome shotgun (WGS) entry which is preliminary data.</text>
</comment>
<protein>
    <submittedName>
        <fullName evidence="1">Uncharacterized protein</fullName>
    </submittedName>
</protein>
<evidence type="ECO:0000313" key="2">
    <source>
        <dbReference type="Proteomes" id="UP000027997"/>
    </source>
</evidence>
<accession>A0A081K735</accession>
<dbReference type="RefSeq" id="WP_020584546.1">
    <property type="nucleotide sequence ID" value="NZ_JOJP01000001.1"/>
</dbReference>
<dbReference type="Proteomes" id="UP000027997">
    <property type="component" value="Unassembled WGS sequence"/>
</dbReference>